<reference evidence="10 11" key="1">
    <citation type="journal article" date="2023" name="Sci. Data">
        <title>Genome assembly of the Korean intertidal mud-creeper Batillaria attramentaria.</title>
        <authorList>
            <person name="Patra A.K."/>
            <person name="Ho P.T."/>
            <person name="Jun S."/>
            <person name="Lee S.J."/>
            <person name="Kim Y."/>
            <person name="Won Y.J."/>
        </authorList>
    </citation>
    <scope>NUCLEOTIDE SEQUENCE [LARGE SCALE GENOMIC DNA]</scope>
    <source>
        <strain evidence="10">Wonlab-2016</strain>
    </source>
</reference>
<protein>
    <submittedName>
        <fullName evidence="10">Uncharacterized protein</fullName>
    </submittedName>
</protein>
<evidence type="ECO:0000256" key="6">
    <source>
        <dbReference type="ARBA" id="ARBA00023049"/>
    </source>
</evidence>
<keyword evidence="5" id="KW-0862">Zinc</keyword>
<evidence type="ECO:0000256" key="4">
    <source>
        <dbReference type="ARBA" id="ARBA00022801"/>
    </source>
</evidence>
<feature type="domain" description="Peptidase M13 C-terminal" evidence="8">
    <location>
        <begin position="528"/>
        <end position="682"/>
    </location>
</feature>
<dbReference type="InterPro" id="IPR008753">
    <property type="entry name" value="Peptidase_M13_N"/>
</dbReference>
<keyword evidence="4" id="KW-0378">Hydrolase</keyword>
<evidence type="ECO:0000256" key="2">
    <source>
        <dbReference type="ARBA" id="ARBA00022670"/>
    </source>
</evidence>
<accession>A0ABD0L2Y8</accession>
<evidence type="ECO:0000256" key="5">
    <source>
        <dbReference type="ARBA" id="ARBA00022833"/>
    </source>
</evidence>
<dbReference type="InterPro" id="IPR042089">
    <property type="entry name" value="Peptidase_M13_dom_2"/>
</dbReference>
<dbReference type="GO" id="GO:0046872">
    <property type="term" value="F:metal ion binding"/>
    <property type="evidence" value="ECO:0007669"/>
    <property type="project" value="UniProtKB-KW"/>
</dbReference>
<proteinExistence type="predicted"/>
<dbReference type="EMBL" id="JACVVK020000090">
    <property type="protein sequence ID" value="KAK7493702.1"/>
    <property type="molecule type" value="Genomic_DNA"/>
</dbReference>
<dbReference type="Pfam" id="PF05649">
    <property type="entry name" value="Peptidase_M13_N"/>
    <property type="match status" value="1"/>
</dbReference>
<feature type="coiled-coil region" evidence="7">
    <location>
        <begin position="405"/>
        <end position="432"/>
    </location>
</feature>
<dbReference type="InterPro" id="IPR018497">
    <property type="entry name" value="Peptidase_M13_C"/>
</dbReference>
<evidence type="ECO:0000256" key="7">
    <source>
        <dbReference type="SAM" id="Coils"/>
    </source>
</evidence>
<dbReference type="AlphaFoldDB" id="A0ABD0L2Y8"/>
<dbReference type="Pfam" id="PF01431">
    <property type="entry name" value="Peptidase_M13"/>
    <property type="match status" value="1"/>
</dbReference>
<dbReference type="PANTHER" id="PTHR11733:SF208">
    <property type="entry name" value="PEPTIDASE M13 C-TERMINAL DOMAIN-CONTAINING PROTEIN"/>
    <property type="match status" value="1"/>
</dbReference>
<dbReference type="Proteomes" id="UP001519460">
    <property type="component" value="Unassembled WGS sequence"/>
</dbReference>
<dbReference type="InterPro" id="IPR024079">
    <property type="entry name" value="MetalloPept_cat_dom_sf"/>
</dbReference>
<name>A0ABD0L2Y8_9CAEN</name>
<sequence>MWRGRSRCLAFAAVLFMLAAVAFITAFLVVFLDVDSSSENSTPSPQTPTSTEAAFIASSIDSDTDPCEDFYQFACGKWMASHSIDADETHVTPRGLADRDTVNILKEALTEDDPTAPDAVKKARIFFRSCENTDAMDARGAKPLKDLLQSGGDNLFPTLSPGWTEAGLSFSELVERITAVGGLNSAPFISVQVAVDIRESTSAIIKIDQQYTLLAPLLYLNSRTSTVLSKYQDVYAQILTLLGANETVARDDAVDVVNFETEIAKILESPHSRANETAIYIKMTIGNLTERYPQFDWYGHLETLFAEANVSITEDEVVVNTALGYFDKLFDLVSSTPERTLLNYGMWRITWPLVGLTSKQLRDAKGSFIRSMQGTTRSPSRREQCVEVTMKYFPYSVGRLYIERKNFTQRARNRLEEMAANLLEAFKEIVRESDWMSNSTKQAALEKADSMKYKIGYPDFIMNDTWLDERLLFRKTHSSRTASTYSYKIASGTWKRYENLLMIRGGRFPLPLPVQATFPQGMKLRNKLRSDRNGNLATWWQPEDVQKFVQRAQCMLDQYANFTDPALDTKVNGLLTLSENIADNGGIKEAFKAYRRTVTERGKEEARLPVIPYTPDQLFFVGFAQIWCGNYRDKYRAVLLHMDVHSPHRFRVLGALQNNPDFARVFDCPTGSPMNPGRKCHVW</sequence>
<keyword evidence="6" id="KW-0482">Metalloprotease</keyword>
<feature type="domain" description="Peptidase M13 N-terminal" evidence="9">
    <location>
        <begin position="66"/>
        <end position="458"/>
    </location>
</feature>
<keyword evidence="3" id="KW-0479">Metal-binding</keyword>
<dbReference type="PANTHER" id="PTHR11733">
    <property type="entry name" value="ZINC METALLOPROTEASE FAMILY M13 NEPRILYSIN-RELATED"/>
    <property type="match status" value="1"/>
</dbReference>
<keyword evidence="7" id="KW-0175">Coiled coil</keyword>
<evidence type="ECO:0000259" key="9">
    <source>
        <dbReference type="Pfam" id="PF05649"/>
    </source>
</evidence>
<keyword evidence="11" id="KW-1185">Reference proteome</keyword>
<dbReference type="GO" id="GO:0006508">
    <property type="term" value="P:proteolysis"/>
    <property type="evidence" value="ECO:0007669"/>
    <property type="project" value="UniProtKB-KW"/>
</dbReference>
<evidence type="ECO:0000313" key="11">
    <source>
        <dbReference type="Proteomes" id="UP001519460"/>
    </source>
</evidence>
<dbReference type="Gene3D" id="1.10.1380.10">
    <property type="entry name" value="Neutral endopeptidase , domain2"/>
    <property type="match status" value="1"/>
</dbReference>
<keyword evidence="2" id="KW-0645">Protease</keyword>
<gene>
    <name evidence="10" type="ORF">BaRGS_00015031</name>
</gene>
<evidence type="ECO:0000256" key="1">
    <source>
        <dbReference type="ARBA" id="ARBA00001947"/>
    </source>
</evidence>
<evidence type="ECO:0000256" key="3">
    <source>
        <dbReference type="ARBA" id="ARBA00022723"/>
    </source>
</evidence>
<dbReference type="InterPro" id="IPR000718">
    <property type="entry name" value="Peptidase_M13"/>
</dbReference>
<dbReference type="CDD" id="cd08662">
    <property type="entry name" value="M13"/>
    <property type="match status" value="1"/>
</dbReference>
<comment type="cofactor">
    <cofactor evidence="1">
        <name>Zn(2+)</name>
        <dbReference type="ChEBI" id="CHEBI:29105"/>
    </cofactor>
</comment>
<dbReference type="PROSITE" id="PS51885">
    <property type="entry name" value="NEPRILYSIN"/>
    <property type="match status" value="1"/>
</dbReference>
<dbReference type="Gene3D" id="3.40.390.10">
    <property type="entry name" value="Collagenase (Catalytic Domain)"/>
    <property type="match status" value="1"/>
</dbReference>
<evidence type="ECO:0000313" key="10">
    <source>
        <dbReference type="EMBL" id="KAK7493702.1"/>
    </source>
</evidence>
<evidence type="ECO:0000259" key="8">
    <source>
        <dbReference type="Pfam" id="PF01431"/>
    </source>
</evidence>
<comment type="caution">
    <text evidence="10">The sequence shown here is derived from an EMBL/GenBank/DDBJ whole genome shotgun (WGS) entry which is preliminary data.</text>
</comment>
<organism evidence="10 11">
    <name type="scientific">Batillaria attramentaria</name>
    <dbReference type="NCBI Taxonomy" id="370345"/>
    <lineage>
        <taxon>Eukaryota</taxon>
        <taxon>Metazoa</taxon>
        <taxon>Spiralia</taxon>
        <taxon>Lophotrochozoa</taxon>
        <taxon>Mollusca</taxon>
        <taxon>Gastropoda</taxon>
        <taxon>Caenogastropoda</taxon>
        <taxon>Sorbeoconcha</taxon>
        <taxon>Cerithioidea</taxon>
        <taxon>Batillariidae</taxon>
        <taxon>Batillaria</taxon>
    </lineage>
</organism>
<dbReference type="SUPFAM" id="SSF55486">
    <property type="entry name" value="Metalloproteases ('zincins'), catalytic domain"/>
    <property type="match status" value="1"/>
</dbReference>
<dbReference type="GO" id="GO:0008237">
    <property type="term" value="F:metallopeptidase activity"/>
    <property type="evidence" value="ECO:0007669"/>
    <property type="project" value="UniProtKB-KW"/>
</dbReference>